<organism evidence="1">
    <name type="scientific">human gut metagenome</name>
    <dbReference type="NCBI Taxonomy" id="408170"/>
    <lineage>
        <taxon>unclassified sequences</taxon>
        <taxon>metagenomes</taxon>
        <taxon>organismal metagenomes</taxon>
    </lineage>
</organism>
<comment type="caution">
    <text evidence="1">The sequence shown here is derived from an EMBL/GenBank/DDBJ whole genome shotgun (WGS) entry which is preliminary data.</text>
</comment>
<gene>
    <name evidence="1" type="ORF">OBE_13365</name>
</gene>
<protein>
    <submittedName>
        <fullName evidence="1">Uncharacterized protein</fullName>
    </submittedName>
</protein>
<sequence>SEDDDEDGLISEEISYGEFSIDNVRQMIKEEVDKMRATGRNGYVCAD</sequence>
<dbReference type="EMBL" id="AJWZ01009227">
    <property type="protein sequence ID" value="EKC51910.1"/>
    <property type="molecule type" value="Genomic_DNA"/>
</dbReference>
<reference evidence="1" key="1">
    <citation type="journal article" date="2013" name="Environ. Microbiol.">
        <title>Microbiota from the distal guts of lean and obese adolescents exhibit partial functional redundancy besides clear differences in community structure.</title>
        <authorList>
            <person name="Ferrer M."/>
            <person name="Ruiz A."/>
            <person name="Lanza F."/>
            <person name="Haange S.B."/>
            <person name="Oberbach A."/>
            <person name="Till H."/>
            <person name="Bargiela R."/>
            <person name="Campoy C."/>
            <person name="Segura M.T."/>
            <person name="Richter M."/>
            <person name="von Bergen M."/>
            <person name="Seifert J."/>
            <person name="Suarez A."/>
        </authorList>
    </citation>
    <scope>NUCLEOTIDE SEQUENCE</scope>
</reference>
<feature type="non-terminal residue" evidence="1">
    <location>
        <position position="1"/>
    </location>
</feature>
<accession>K1SE38</accession>
<dbReference type="AlphaFoldDB" id="K1SE38"/>
<name>K1SE38_9ZZZZ</name>
<proteinExistence type="predicted"/>
<evidence type="ECO:0000313" key="1">
    <source>
        <dbReference type="EMBL" id="EKC51910.1"/>
    </source>
</evidence>